<gene>
    <name evidence="2" type="ORF">FKB36_06210</name>
</gene>
<dbReference type="Gene3D" id="3.60.15.10">
    <property type="entry name" value="Ribonuclease Z/Hydroxyacylglutathione hydrolase-like"/>
    <property type="match status" value="1"/>
</dbReference>
<accession>A0A9E4ZKC6</accession>
<dbReference type="SUPFAM" id="SSF56281">
    <property type="entry name" value="Metallo-hydrolase/oxidoreductase"/>
    <property type="match status" value="1"/>
</dbReference>
<evidence type="ECO:0000259" key="1">
    <source>
        <dbReference type="SMART" id="SM00849"/>
    </source>
</evidence>
<evidence type="ECO:0000313" key="2">
    <source>
        <dbReference type="EMBL" id="MCT8337099.1"/>
    </source>
</evidence>
<dbReference type="EMBL" id="VHLL01000002">
    <property type="protein sequence ID" value="MCT8337099.1"/>
    <property type="molecule type" value="Genomic_DNA"/>
</dbReference>
<dbReference type="Proteomes" id="UP001065682">
    <property type="component" value="Unassembled WGS sequence"/>
</dbReference>
<dbReference type="SMART" id="SM00849">
    <property type="entry name" value="Lactamase_B"/>
    <property type="match status" value="1"/>
</dbReference>
<keyword evidence="3" id="KW-1185">Reference proteome</keyword>
<feature type="domain" description="Metallo-beta-lactamase" evidence="1">
    <location>
        <begin position="40"/>
        <end position="236"/>
    </location>
</feature>
<dbReference type="PANTHER" id="PTHR42951">
    <property type="entry name" value="METALLO-BETA-LACTAMASE DOMAIN-CONTAINING"/>
    <property type="match status" value="1"/>
</dbReference>
<dbReference type="Pfam" id="PF00753">
    <property type="entry name" value="Lactamase_B"/>
    <property type="match status" value="1"/>
</dbReference>
<comment type="caution">
    <text evidence="2">The sequence shown here is derived from an EMBL/GenBank/DDBJ whole genome shotgun (WGS) entry which is preliminary data.</text>
</comment>
<reference evidence="2" key="1">
    <citation type="submission" date="2019-06" db="EMBL/GenBank/DDBJ databases">
        <title>Methanoculleus strain from Tamsui River, Taipei, Taiwan.</title>
        <authorList>
            <person name="You Y.-T."/>
            <person name="Chen S.-C."/>
            <person name="Lai S.-J."/>
            <person name="Lee Y.-C."/>
            <person name="Lai M.-C."/>
        </authorList>
    </citation>
    <scope>NUCLEOTIDE SEQUENCE</scope>
    <source>
        <strain evidence="2">Afa-1</strain>
    </source>
</reference>
<dbReference type="InterPro" id="IPR001279">
    <property type="entry name" value="Metallo-B-lactamas"/>
</dbReference>
<dbReference type="AlphaFoldDB" id="A0A9E4ZKC6"/>
<proteinExistence type="predicted"/>
<organism evidence="2 3">
    <name type="scientific">Methanoculleus formosensis</name>
    <dbReference type="NCBI Taxonomy" id="2590886"/>
    <lineage>
        <taxon>Archaea</taxon>
        <taxon>Methanobacteriati</taxon>
        <taxon>Methanobacteriota</taxon>
        <taxon>Stenosarchaea group</taxon>
        <taxon>Methanomicrobia</taxon>
        <taxon>Methanomicrobiales</taxon>
        <taxon>Methanomicrobiaceae</taxon>
        <taxon>Methanoculleus</taxon>
    </lineage>
</organism>
<protein>
    <submittedName>
        <fullName evidence="2">MBL fold metallo-hydrolase</fullName>
    </submittedName>
</protein>
<dbReference type="InterPro" id="IPR036866">
    <property type="entry name" value="RibonucZ/Hydroxyglut_hydro"/>
</dbReference>
<evidence type="ECO:0000313" key="3">
    <source>
        <dbReference type="Proteomes" id="UP001065682"/>
    </source>
</evidence>
<sequence>MKADGRNTVGSVGSGWIMEQKTRSPATRRLPAVVAVPLGATSAFIVRDRSVLLVDTGNPGDEAAILAAMKQAGIGCDEVSLILVTHGHPENYGSADALRELTGAPVAVHEGDAAAVRPGVDGPRSPVRVVPGLIRLVRERRIFSGPGGVEPDIIIGGIADLGVFGLRGRIVPTPGHTPGSVSVLLAGGTVIVGDLLSALFPGGRPRLPFRMDDPAAARRSLRDLLALGPELIYAAHGGPWRGTEVWRRFGSGRTGRKARE</sequence>
<name>A0A9E4ZKC6_9EURY</name>
<dbReference type="CDD" id="cd07721">
    <property type="entry name" value="yflN-like_MBL-fold"/>
    <property type="match status" value="1"/>
</dbReference>
<dbReference type="InterPro" id="IPR050855">
    <property type="entry name" value="NDM-1-like"/>
</dbReference>
<dbReference type="PANTHER" id="PTHR42951:SF17">
    <property type="entry name" value="METALLO-BETA-LACTAMASE DOMAIN-CONTAINING PROTEIN"/>
    <property type="match status" value="1"/>
</dbReference>